<evidence type="ECO:0000256" key="2">
    <source>
        <dbReference type="SAM" id="SignalP"/>
    </source>
</evidence>
<feature type="domain" description="PBP" evidence="3">
    <location>
        <begin position="82"/>
        <end position="441"/>
    </location>
</feature>
<reference evidence="5" key="1">
    <citation type="journal article" date="2019" name="Int. J. Syst. Evol. Microbiol.">
        <title>The Global Catalogue of Microorganisms (GCM) 10K type strain sequencing project: providing services to taxonomists for standard genome sequencing and annotation.</title>
        <authorList>
            <consortium name="The Broad Institute Genomics Platform"/>
            <consortium name="The Broad Institute Genome Sequencing Center for Infectious Disease"/>
            <person name="Wu L."/>
            <person name="Ma J."/>
        </authorList>
    </citation>
    <scope>NUCLEOTIDE SEQUENCE [LARGE SCALE GENOMIC DNA]</scope>
    <source>
        <strain evidence="5">JCM 16703</strain>
    </source>
</reference>
<dbReference type="RefSeq" id="WP_344734126.1">
    <property type="nucleotide sequence ID" value="NZ_BAAAZH010000021.1"/>
</dbReference>
<dbReference type="EMBL" id="BAAAZH010000021">
    <property type="protein sequence ID" value="GAA4122610.1"/>
    <property type="molecule type" value="Genomic_DNA"/>
</dbReference>
<proteinExistence type="predicted"/>
<evidence type="ECO:0000313" key="4">
    <source>
        <dbReference type="EMBL" id="GAA4122610.1"/>
    </source>
</evidence>
<organism evidence="4 5">
    <name type="scientific">Nocardioides fonticola</name>
    <dbReference type="NCBI Taxonomy" id="450363"/>
    <lineage>
        <taxon>Bacteria</taxon>
        <taxon>Bacillati</taxon>
        <taxon>Actinomycetota</taxon>
        <taxon>Actinomycetes</taxon>
        <taxon>Propionibacteriales</taxon>
        <taxon>Nocardioidaceae</taxon>
        <taxon>Nocardioides</taxon>
    </lineage>
</organism>
<sequence length="501" mass="50889">MTSTRPHSGPRTGSRLARSVGVLTAVAALSGLAACGAQQAGDADAPDTDARTLVAAAQQQQAARSSADDARRTAALDALPQPVAGTVTVVGAGATGGDLLTPASVAAYRRGASTDRIETSFAGEDAGVAALCAGTADVVSTTRPLTADELAACQAVGLDVVTFRLGADALVLATRGGTDVGGDCLGTDQVRDLYRAGSPYMRWSQLGGGFDDVALRVGGPAVDASSFATLSRLVLGSAAPSAATVRSDYVAAPDGADADRTFLVGSTRDATLAASLRDRQRTQAQWADQARGQRQVLADARAEQRIALAEVAKGIRTGRPAAQQAADAARADAAAAAVRSAVARLTRYETARDRATVAVRDASAAARRVAALTGRLGIFRYSYYRLFADQLRAFEITAPGAGDCVFPSDATVTSGAYPLSSPLLLSTTTRSLDRGEVQAFLTDAVQHAPARAQAAGLVGLDAATRATELAWLDGTATPVIVRAAATPTAGAATEAPAAPAR</sequence>
<dbReference type="Pfam" id="PF12849">
    <property type="entry name" value="PBP_like_2"/>
    <property type="match status" value="1"/>
</dbReference>
<protein>
    <recommendedName>
        <fullName evidence="3">PBP domain-containing protein</fullName>
    </recommendedName>
</protein>
<accession>A0ABP7XN86</accession>
<feature type="chain" id="PRO_5045746236" description="PBP domain-containing protein" evidence="2">
    <location>
        <begin position="34"/>
        <end position="501"/>
    </location>
</feature>
<dbReference type="Gene3D" id="3.40.190.10">
    <property type="entry name" value="Periplasmic binding protein-like II"/>
    <property type="match status" value="4"/>
</dbReference>
<evidence type="ECO:0000313" key="5">
    <source>
        <dbReference type="Proteomes" id="UP001501495"/>
    </source>
</evidence>
<dbReference type="SUPFAM" id="SSF53850">
    <property type="entry name" value="Periplasmic binding protein-like II"/>
    <property type="match status" value="2"/>
</dbReference>
<dbReference type="InterPro" id="IPR050811">
    <property type="entry name" value="Phosphate_ABC_transporter"/>
</dbReference>
<evidence type="ECO:0000259" key="3">
    <source>
        <dbReference type="Pfam" id="PF12849"/>
    </source>
</evidence>
<dbReference type="Proteomes" id="UP001501495">
    <property type="component" value="Unassembled WGS sequence"/>
</dbReference>
<gene>
    <name evidence="4" type="ORF">GCM10022215_28570</name>
</gene>
<keyword evidence="5" id="KW-1185">Reference proteome</keyword>
<dbReference type="PANTHER" id="PTHR30570">
    <property type="entry name" value="PERIPLASMIC PHOSPHATE BINDING COMPONENT OF PHOSPHATE ABC TRANSPORTER"/>
    <property type="match status" value="1"/>
</dbReference>
<evidence type="ECO:0000256" key="1">
    <source>
        <dbReference type="ARBA" id="ARBA00022729"/>
    </source>
</evidence>
<dbReference type="PANTHER" id="PTHR30570:SF1">
    <property type="entry name" value="PHOSPHATE-BINDING PROTEIN PSTS"/>
    <property type="match status" value="1"/>
</dbReference>
<dbReference type="InterPro" id="IPR024370">
    <property type="entry name" value="PBP_domain"/>
</dbReference>
<comment type="caution">
    <text evidence="4">The sequence shown here is derived from an EMBL/GenBank/DDBJ whole genome shotgun (WGS) entry which is preliminary data.</text>
</comment>
<feature type="signal peptide" evidence="2">
    <location>
        <begin position="1"/>
        <end position="33"/>
    </location>
</feature>
<dbReference type="PROSITE" id="PS51257">
    <property type="entry name" value="PROKAR_LIPOPROTEIN"/>
    <property type="match status" value="1"/>
</dbReference>
<keyword evidence="1 2" id="KW-0732">Signal</keyword>
<name>A0ABP7XN86_9ACTN</name>